<keyword evidence="1" id="KW-1133">Transmembrane helix</keyword>
<dbReference type="KEGG" id="cvt:B843_04300"/>
<dbReference type="HOGENOM" id="CLU_2394759_0_0_11"/>
<dbReference type="AlphaFoldDB" id="W5XZX4"/>
<sequence length="93" mass="11038">MSGDRFTSNNDFRLAEIYFRSSSNRYTRGKTFRWCAVFIFPCFNKTVHWIIGMLIPVFVYEAIKDSFRGMALFTRASKILFQPCFNHCLQMRS</sequence>
<keyword evidence="3" id="KW-1185">Reference proteome</keyword>
<dbReference type="Proteomes" id="UP000019222">
    <property type="component" value="Chromosome"/>
</dbReference>
<keyword evidence="1" id="KW-0472">Membrane</keyword>
<gene>
    <name evidence="2" type="ORF">B843_04300</name>
</gene>
<organism evidence="2 3">
    <name type="scientific">Corynebacterium vitaeruminis DSM 20294</name>
    <dbReference type="NCBI Taxonomy" id="1224164"/>
    <lineage>
        <taxon>Bacteria</taxon>
        <taxon>Bacillati</taxon>
        <taxon>Actinomycetota</taxon>
        <taxon>Actinomycetes</taxon>
        <taxon>Mycobacteriales</taxon>
        <taxon>Corynebacteriaceae</taxon>
        <taxon>Corynebacterium</taxon>
    </lineage>
</organism>
<accession>W5XZX4</accession>
<name>W5XZX4_9CORY</name>
<feature type="transmembrane region" description="Helical" evidence="1">
    <location>
        <begin position="46"/>
        <end position="63"/>
    </location>
</feature>
<reference evidence="2 3" key="1">
    <citation type="submission" date="2013-02" db="EMBL/GenBank/DDBJ databases">
        <title>The complete genome sequence of Corynebacterium vitaeruminis DSM 20294.</title>
        <authorList>
            <person name="Ruckert C."/>
            <person name="Albersmeier A."/>
            <person name="Kalinowski J."/>
        </authorList>
    </citation>
    <scope>NUCLEOTIDE SEQUENCE [LARGE SCALE GENOMIC DNA]</scope>
    <source>
        <strain evidence="3">ATCC 10234</strain>
    </source>
</reference>
<evidence type="ECO:0000313" key="2">
    <source>
        <dbReference type="EMBL" id="AHI22249.1"/>
    </source>
</evidence>
<protein>
    <submittedName>
        <fullName evidence="2">Uncharacterized protein</fullName>
    </submittedName>
</protein>
<evidence type="ECO:0000313" key="3">
    <source>
        <dbReference type="Proteomes" id="UP000019222"/>
    </source>
</evidence>
<evidence type="ECO:0000256" key="1">
    <source>
        <dbReference type="SAM" id="Phobius"/>
    </source>
</evidence>
<proteinExistence type="predicted"/>
<dbReference type="EMBL" id="CP004353">
    <property type="protein sequence ID" value="AHI22249.1"/>
    <property type="molecule type" value="Genomic_DNA"/>
</dbReference>
<dbReference type="STRING" id="1224164.B843_04300"/>
<keyword evidence="1" id="KW-0812">Transmembrane</keyword>